<dbReference type="OrthoDB" id="124397at2759"/>
<dbReference type="STRING" id="329885.A0A4U0V778"/>
<comment type="subunit">
    <text evidence="4">Component of the ER membrane protein complex (EMC).</text>
</comment>
<dbReference type="InterPro" id="IPR055217">
    <property type="entry name" value="TPR_EMC2"/>
</dbReference>
<comment type="similarity">
    <text evidence="4">Belongs to the EMC2 family.</text>
</comment>
<keyword evidence="4" id="KW-0256">Endoplasmic reticulum</keyword>
<feature type="domain" description="EMC2 TPR-like" evidence="5">
    <location>
        <begin position="105"/>
        <end position="207"/>
    </location>
</feature>
<dbReference type="InterPro" id="IPR011990">
    <property type="entry name" value="TPR-like_helical_dom_sf"/>
</dbReference>
<dbReference type="EMBL" id="NAJP01000015">
    <property type="protein sequence ID" value="TKA44413.1"/>
    <property type="molecule type" value="Genomic_DNA"/>
</dbReference>
<dbReference type="SUPFAM" id="SSF48452">
    <property type="entry name" value="TPR-like"/>
    <property type="match status" value="1"/>
</dbReference>
<evidence type="ECO:0000259" key="5">
    <source>
        <dbReference type="Pfam" id="PF22890"/>
    </source>
</evidence>
<feature type="repeat" description="TPR" evidence="3">
    <location>
        <begin position="162"/>
        <end position="195"/>
    </location>
</feature>
<organism evidence="6 7">
    <name type="scientific">Friedmanniomyces endolithicus</name>
    <dbReference type="NCBI Taxonomy" id="329885"/>
    <lineage>
        <taxon>Eukaryota</taxon>
        <taxon>Fungi</taxon>
        <taxon>Dikarya</taxon>
        <taxon>Ascomycota</taxon>
        <taxon>Pezizomycotina</taxon>
        <taxon>Dothideomycetes</taxon>
        <taxon>Dothideomycetidae</taxon>
        <taxon>Mycosphaerellales</taxon>
        <taxon>Teratosphaeriaceae</taxon>
        <taxon>Friedmanniomyces</taxon>
    </lineage>
</organism>
<comment type="caution">
    <text evidence="6">The sequence shown here is derived from an EMBL/GenBank/DDBJ whole genome shotgun (WGS) entry which is preliminary data.</text>
</comment>
<evidence type="ECO:0000256" key="4">
    <source>
        <dbReference type="RuleBase" id="RU367091"/>
    </source>
</evidence>
<evidence type="ECO:0000313" key="6">
    <source>
        <dbReference type="EMBL" id="TKA44413.1"/>
    </source>
</evidence>
<sequence length="332" mass="36335">MPAPYLTAPISADPRPALSLAAQAPTFTTSQASSWWSSLPSPLTLFLNTESQEKWTSYENLFLACLRTGDYPTAYTCLEALIARFGKTNDHILALQGLYQEATAQNTGELEEVMKAYDEVLREDPTIFSVRKRRAALLRSVGKAAEAIADLTVLVDASPTDAEAWAELADLYLSQGSLEQAVYCLEEVLLVMPNAWNMHARLGEVVYMSAQKMEGGDQLKALAESMRRFCRSIELCEGYLRGFYGLRVTTGTLLETLQGAKKGQPTTSDPLAGDLAPPSVGTVKKLNELATAKLAEIVRRGTAGEKGWDGYSEAELKAAKDLIDRGTQRIER</sequence>
<dbReference type="Gene3D" id="1.25.40.10">
    <property type="entry name" value="Tetratricopeptide repeat domain"/>
    <property type="match status" value="1"/>
</dbReference>
<comment type="subcellular location">
    <subcellularLocation>
        <location evidence="4">Endoplasmic reticulum membrane</location>
        <topology evidence="4">Peripheral membrane protein</topology>
        <orientation evidence="4">Cytoplasmic side</orientation>
    </subcellularLocation>
</comment>
<accession>A0A4U0V778</accession>
<evidence type="ECO:0000256" key="2">
    <source>
        <dbReference type="ARBA" id="ARBA00022803"/>
    </source>
</evidence>
<keyword evidence="4" id="KW-0472">Membrane</keyword>
<gene>
    <name evidence="6" type="ORF">B0A54_05157</name>
</gene>
<protein>
    <recommendedName>
        <fullName evidence="4">ER membrane protein complex subunit 2</fullName>
    </recommendedName>
</protein>
<evidence type="ECO:0000256" key="1">
    <source>
        <dbReference type="ARBA" id="ARBA00022737"/>
    </source>
</evidence>
<name>A0A4U0V778_9PEZI</name>
<dbReference type="InterPro" id="IPR019734">
    <property type="entry name" value="TPR_rpt"/>
</dbReference>
<evidence type="ECO:0000313" key="7">
    <source>
        <dbReference type="Proteomes" id="UP000310066"/>
    </source>
</evidence>
<dbReference type="PANTHER" id="PTHR12760">
    <property type="entry name" value="TETRATRICOPEPTIDE REPEAT PROTEIN"/>
    <property type="match status" value="1"/>
</dbReference>
<dbReference type="AlphaFoldDB" id="A0A4U0V778"/>
<keyword evidence="2 3" id="KW-0802">TPR repeat</keyword>
<dbReference type="PROSITE" id="PS50005">
    <property type="entry name" value="TPR"/>
    <property type="match status" value="1"/>
</dbReference>
<reference evidence="6 7" key="1">
    <citation type="submission" date="2017-03" db="EMBL/GenBank/DDBJ databases">
        <title>Genomes of endolithic fungi from Antarctica.</title>
        <authorList>
            <person name="Coleine C."/>
            <person name="Masonjones S."/>
            <person name="Stajich J.E."/>
        </authorList>
    </citation>
    <scope>NUCLEOTIDE SEQUENCE [LARGE SCALE GENOMIC DNA]</scope>
    <source>
        <strain evidence="6 7">CCFEE 5311</strain>
    </source>
</reference>
<dbReference type="GO" id="GO:0072546">
    <property type="term" value="C:EMC complex"/>
    <property type="evidence" value="ECO:0007669"/>
    <property type="project" value="UniProtKB-UniRule"/>
</dbReference>
<proteinExistence type="inferred from homology"/>
<dbReference type="Proteomes" id="UP000310066">
    <property type="component" value="Unassembled WGS sequence"/>
</dbReference>
<dbReference type="Pfam" id="PF22890">
    <property type="entry name" value="TPR_EMC2"/>
    <property type="match status" value="1"/>
</dbReference>
<comment type="function">
    <text evidence="4">Part of the endoplasmic reticulum membrane protein complex (EMC) that enables the energy-independent insertion into endoplasmic reticulum membranes of newly synthesized membrane proteins.</text>
</comment>
<keyword evidence="1" id="KW-0677">Repeat</keyword>
<evidence type="ECO:0000256" key="3">
    <source>
        <dbReference type="PROSITE-ProRule" id="PRU00339"/>
    </source>
</evidence>
<dbReference type="SMART" id="SM00028">
    <property type="entry name" value="TPR"/>
    <property type="match status" value="3"/>
</dbReference>
<dbReference type="InterPro" id="IPR039856">
    <property type="entry name" value="EMC2-like"/>
</dbReference>